<protein>
    <recommendedName>
        <fullName evidence="3">TonB C-terminal domain-containing protein</fullName>
    </recommendedName>
</protein>
<evidence type="ECO:0000313" key="5">
    <source>
        <dbReference type="Proteomes" id="UP000320160"/>
    </source>
</evidence>
<evidence type="ECO:0000313" key="4">
    <source>
        <dbReference type="EMBL" id="TSB02087.1"/>
    </source>
</evidence>
<dbReference type="GO" id="GO:0055085">
    <property type="term" value="P:transmembrane transport"/>
    <property type="evidence" value="ECO:0007669"/>
    <property type="project" value="InterPro"/>
</dbReference>
<sequence length="299" mass="33191">MLHKISTAFVLLAYATSAVADAPKGPISLKPTSAWHVDYADDRCRLARQFGADDELVYAFFDRYGPEESFRLTLAGKPVRVSLDKGEASVQFGPAEEEQKFSFLKGNLGERTAIVFSSGERIGPPTPAERQRLNSAKPDEPRTVEPISAERKKAVRFMKIGRPLRNEVILETGSMNGPLKALDTCIDNLMTVWGIDVERHRTLTRSVRPANNPGQWVVAADYPLNMLSAGQPAIIEFRLSVGADGKATACHIQSTTRPKEFDNAVCKSVMRRAQFVPALDREGKPLASFYRNRVRFEIP</sequence>
<dbReference type="SUPFAM" id="SSF74653">
    <property type="entry name" value="TolA/TonB C-terminal domain"/>
    <property type="match status" value="1"/>
</dbReference>
<dbReference type="RefSeq" id="WP_143777306.1">
    <property type="nucleotide sequence ID" value="NZ_VKKU01000002.1"/>
</dbReference>
<feature type="compositionally biased region" description="Basic and acidic residues" evidence="1">
    <location>
        <begin position="129"/>
        <end position="144"/>
    </location>
</feature>
<dbReference type="OrthoDB" id="7585155at2"/>
<evidence type="ECO:0000256" key="1">
    <source>
        <dbReference type="SAM" id="MobiDB-lite"/>
    </source>
</evidence>
<dbReference type="Gene3D" id="3.30.1150.10">
    <property type="match status" value="1"/>
</dbReference>
<reference evidence="4 5" key="1">
    <citation type="submission" date="2019-07" db="EMBL/GenBank/DDBJ databases">
        <authorList>
            <person name="Park M."/>
        </authorList>
    </citation>
    <scope>NUCLEOTIDE SEQUENCE [LARGE SCALE GENOMIC DNA]</scope>
    <source>
        <strain evidence="4 5">KCTC32445</strain>
    </source>
</reference>
<keyword evidence="5" id="KW-1185">Reference proteome</keyword>
<name>A0A553WBM4_9SPHN</name>
<comment type="caution">
    <text evidence="4">The sequence shown here is derived from an EMBL/GenBank/DDBJ whole genome shotgun (WGS) entry which is preliminary data.</text>
</comment>
<feature type="signal peptide" evidence="2">
    <location>
        <begin position="1"/>
        <end position="20"/>
    </location>
</feature>
<dbReference type="Proteomes" id="UP000320160">
    <property type="component" value="Unassembled WGS sequence"/>
</dbReference>
<dbReference type="EMBL" id="VKKU01000002">
    <property type="protein sequence ID" value="TSB02087.1"/>
    <property type="molecule type" value="Genomic_DNA"/>
</dbReference>
<feature type="chain" id="PRO_5022209418" description="TonB C-terminal domain-containing protein" evidence="2">
    <location>
        <begin position="21"/>
        <end position="299"/>
    </location>
</feature>
<gene>
    <name evidence="4" type="ORF">FOM92_13225</name>
</gene>
<proteinExistence type="predicted"/>
<organism evidence="4 5">
    <name type="scientific">Sphingorhabdus contaminans</name>
    <dbReference type="NCBI Taxonomy" id="1343899"/>
    <lineage>
        <taxon>Bacteria</taxon>
        <taxon>Pseudomonadati</taxon>
        <taxon>Pseudomonadota</taxon>
        <taxon>Alphaproteobacteria</taxon>
        <taxon>Sphingomonadales</taxon>
        <taxon>Sphingomonadaceae</taxon>
        <taxon>Sphingorhabdus</taxon>
    </lineage>
</organism>
<evidence type="ECO:0000259" key="3">
    <source>
        <dbReference type="Pfam" id="PF03544"/>
    </source>
</evidence>
<evidence type="ECO:0000256" key="2">
    <source>
        <dbReference type="SAM" id="SignalP"/>
    </source>
</evidence>
<feature type="domain" description="TonB C-terminal" evidence="3">
    <location>
        <begin position="221"/>
        <end position="298"/>
    </location>
</feature>
<keyword evidence="2" id="KW-0732">Signal</keyword>
<feature type="region of interest" description="Disordered" evidence="1">
    <location>
        <begin position="118"/>
        <end position="144"/>
    </location>
</feature>
<dbReference type="Pfam" id="PF03544">
    <property type="entry name" value="TonB_C"/>
    <property type="match status" value="1"/>
</dbReference>
<accession>A0A553WBM4</accession>
<dbReference type="AlphaFoldDB" id="A0A553WBM4"/>
<dbReference type="InterPro" id="IPR037682">
    <property type="entry name" value="TonB_C"/>
</dbReference>